<protein>
    <submittedName>
        <fullName evidence="2">Uncharacterized protein</fullName>
    </submittedName>
</protein>
<name>A0A8K1GHU3_9PASS</name>
<dbReference type="GO" id="GO:0006281">
    <property type="term" value="P:DNA repair"/>
    <property type="evidence" value="ECO:0007669"/>
    <property type="project" value="TreeGrafter"/>
</dbReference>
<dbReference type="EMBL" id="SWJQ01000227">
    <property type="protein sequence ID" value="TRZ18323.1"/>
    <property type="molecule type" value="Genomic_DNA"/>
</dbReference>
<dbReference type="GO" id="GO:0030896">
    <property type="term" value="C:checkpoint clamp complex"/>
    <property type="evidence" value="ECO:0007669"/>
    <property type="project" value="InterPro"/>
</dbReference>
<dbReference type="PANTHER" id="PTHR15237:SF2">
    <property type="entry name" value="CELL CYCLE CHECKPOINT CONTROL PROTEIN RAD9B"/>
    <property type="match status" value="1"/>
</dbReference>
<feature type="compositionally biased region" description="Basic and acidic residues" evidence="1">
    <location>
        <begin position="72"/>
        <end position="88"/>
    </location>
</feature>
<dbReference type="GO" id="GO:0071479">
    <property type="term" value="P:cellular response to ionizing radiation"/>
    <property type="evidence" value="ECO:0007669"/>
    <property type="project" value="TreeGrafter"/>
</dbReference>
<evidence type="ECO:0000313" key="2">
    <source>
        <dbReference type="EMBL" id="TRZ18323.1"/>
    </source>
</evidence>
<feature type="compositionally biased region" description="Basic and acidic residues" evidence="1">
    <location>
        <begin position="116"/>
        <end position="131"/>
    </location>
</feature>
<sequence>MLTEMQLSPEEFDYFQVGVDSEVTFCLKELRVKPIAFSTEDLLLEASFILATLCEAEKEAASPGPACCPRPGMDKSDQTSTDGARKADTAASKRPQQNGNTPSVDSAKPPSTLAKQEVKNIPRGTKRDVPGRARAATAEAARGEAREAPYEKFHSLFFGAVSYKEKEAIGDTFQSLVTASDTEEEFGALQSSPVL</sequence>
<keyword evidence="3" id="KW-1185">Reference proteome</keyword>
<dbReference type="InterPro" id="IPR007268">
    <property type="entry name" value="Rad9/Ddc1"/>
</dbReference>
<evidence type="ECO:0000256" key="1">
    <source>
        <dbReference type="SAM" id="MobiDB-lite"/>
    </source>
</evidence>
<reference evidence="2" key="1">
    <citation type="submission" date="2019-04" db="EMBL/GenBank/DDBJ databases">
        <title>Genome assembly of Zosterops borbonicus 15179.</title>
        <authorList>
            <person name="Leroy T."/>
            <person name="Anselmetti Y."/>
            <person name="Tilak M.-K."/>
            <person name="Nabholz B."/>
        </authorList>
    </citation>
    <scope>NUCLEOTIDE SEQUENCE</scope>
    <source>
        <strain evidence="2">HGM_15179</strain>
        <tissue evidence="2">Muscle</tissue>
    </source>
</reference>
<feature type="compositionally biased region" description="Polar residues" evidence="1">
    <location>
        <begin position="94"/>
        <end position="104"/>
    </location>
</feature>
<gene>
    <name evidence="2" type="ORF">HGM15179_008748</name>
</gene>
<dbReference type="OrthoDB" id="60092at2759"/>
<organism evidence="2 3">
    <name type="scientific">Zosterops borbonicus</name>
    <dbReference type="NCBI Taxonomy" id="364589"/>
    <lineage>
        <taxon>Eukaryota</taxon>
        <taxon>Metazoa</taxon>
        <taxon>Chordata</taxon>
        <taxon>Craniata</taxon>
        <taxon>Vertebrata</taxon>
        <taxon>Euteleostomi</taxon>
        <taxon>Archelosauria</taxon>
        <taxon>Archosauria</taxon>
        <taxon>Dinosauria</taxon>
        <taxon>Saurischia</taxon>
        <taxon>Theropoda</taxon>
        <taxon>Coelurosauria</taxon>
        <taxon>Aves</taxon>
        <taxon>Neognathae</taxon>
        <taxon>Neoaves</taxon>
        <taxon>Telluraves</taxon>
        <taxon>Australaves</taxon>
        <taxon>Passeriformes</taxon>
        <taxon>Sylvioidea</taxon>
        <taxon>Zosteropidae</taxon>
        <taxon>Zosterops</taxon>
    </lineage>
</organism>
<feature type="region of interest" description="Disordered" evidence="1">
    <location>
        <begin position="61"/>
        <end position="147"/>
    </location>
</feature>
<evidence type="ECO:0000313" key="3">
    <source>
        <dbReference type="Proteomes" id="UP000796761"/>
    </source>
</evidence>
<dbReference type="Proteomes" id="UP000796761">
    <property type="component" value="Unassembled WGS sequence"/>
</dbReference>
<dbReference type="Gene3D" id="3.70.10.10">
    <property type="match status" value="1"/>
</dbReference>
<dbReference type="PANTHER" id="PTHR15237">
    <property type="entry name" value="DNA REPAIR PROTEIN RAD9"/>
    <property type="match status" value="1"/>
</dbReference>
<accession>A0A8K1GHU3</accession>
<comment type="caution">
    <text evidence="2">The sequence shown here is derived from an EMBL/GenBank/DDBJ whole genome shotgun (WGS) entry which is preliminary data.</text>
</comment>
<dbReference type="GO" id="GO:0031573">
    <property type="term" value="P:mitotic intra-S DNA damage checkpoint signaling"/>
    <property type="evidence" value="ECO:0007669"/>
    <property type="project" value="TreeGrafter"/>
</dbReference>
<proteinExistence type="predicted"/>
<dbReference type="GO" id="GO:0000076">
    <property type="term" value="P:DNA replication checkpoint signaling"/>
    <property type="evidence" value="ECO:0007669"/>
    <property type="project" value="TreeGrafter"/>
</dbReference>
<dbReference type="AlphaFoldDB" id="A0A8K1GHU3"/>